<protein>
    <submittedName>
        <fullName evidence="1">Glycosyltransferase</fullName>
    </submittedName>
</protein>
<dbReference type="Pfam" id="PF11316">
    <property type="entry name" value="Rhamno_transf"/>
    <property type="match status" value="1"/>
</dbReference>
<name>A0ABW2UHX7_9RHOB</name>
<dbReference type="Proteomes" id="UP001596516">
    <property type="component" value="Unassembled WGS sequence"/>
</dbReference>
<reference evidence="2" key="1">
    <citation type="journal article" date="2019" name="Int. J. Syst. Evol. Microbiol.">
        <title>The Global Catalogue of Microorganisms (GCM) 10K type strain sequencing project: providing services to taxonomists for standard genome sequencing and annotation.</title>
        <authorList>
            <consortium name="The Broad Institute Genomics Platform"/>
            <consortium name="The Broad Institute Genome Sequencing Center for Infectious Disease"/>
            <person name="Wu L."/>
            <person name="Ma J."/>
        </authorList>
    </citation>
    <scope>NUCLEOTIDE SEQUENCE [LARGE SCALE GENOMIC DNA]</scope>
    <source>
        <strain evidence="2">CGMCC 1.12750</strain>
    </source>
</reference>
<comment type="caution">
    <text evidence="1">The sequence shown here is derived from an EMBL/GenBank/DDBJ whole genome shotgun (WGS) entry which is preliminary data.</text>
</comment>
<accession>A0ABW2UHX7</accession>
<dbReference type="InterPro" id="IPR021466">
    <property type="entry name" value="Put_rhamnosyl_transferase"/>
</dbReference>
<dbReference type="EMBL" id="JBHTFQ010000002">
    <property type="protein sequence ID" value="MFC7703568.1"/>
    <property type="molecule type" value="Genomic_DNA"/>
</dbReference>
<organism evidence="1 2">
    <name type="scientific">Plastorhodobacter daqingensis</name>
    <dbReference type="NCBI Taxonomy" id="1387281"/>
    <lineage>
        <taxon>Bacteria</taxon>
        <taxon>Pseudomonadati</taxon>
        <taxon>Pseudomonadota</taxon>
        <taxon>Alphaproteobacteria</taxon>
        <taxon>Rhodobacterales</taxon>
        <taxon>Paracoccaceae</taxon>
        <taxon>Plastorhodobacter</taxon>
    </lineage>
</organism>
<evidence type="ECO:0000313" key="1">
    <source>
        <dbReference type="EMBL" id="MFC7703568.1"/>
    </source>
</evidence>
<keyword evidence="2" id="KW-1185">Reference proteome</keyword>
<gene>
    <name evidence="1" type="ORF">ACFQXB_05100</name>
</gene>
<evidence type="ECO:0000313" key="2">
    <source>
        <dbReference type="Proteomes" id="UP001596516"/>
    </source>
</evidence>
<dbReference type="RefSeq" id="WP_377400104.1">
    <property type="nucleotide sequence ID" value="NZ_JBHTFQ010000002.1"/>
</dbReference>
<sequence>MEIVGICRFSFLGQGDWRAFRGGRSSAEASALVEQTARKLFDPARLAFRLRTFEHICLRSIAGQSDQNFKFVIVTAEQLPDDCFEQLHELCRPYPNVFIRKVGVMDTVDAVERAVSTVLDDKDSHLQFRLDDDDGVFQHYIRDLGWIGRKLAALDSFAVSFARTLVAESFGKEDVQYALRKQPFLSAGAAAKVGTGVRSVFSYGHHQLKHRMPSFVDTRPIGALMLHHHGNDQPRKQDLGKNTSAETVAPDRAKQFLRESFPYFSHDMIHELLTGAGTGNAEVA</sequence>
<proteinExistence type="predicted"/>